<dbReference type="eggNOG" id="COG1028">
    <property type="taxonomic scope" value="Bacteria"/>
</dbReference>
<dbReference type="AlphaFoldDB" id="G7WCX7"/>
<keyword evidence="5" id="KW-1185">Reference proteome</keyword>
<dbReference type="FunFam" id="3.40.50.720:FF:000084">
    <property type="entry name" value="Short-chain dehydrogenase reductase"/>
    <property type="match status" value="1"/>
</dbReference>
<dbReference type="PATRIC" id="fig|768706.3.peg.1198"/>
<dbReference type="HOGENOM" id="CLU_010194_1_1_9"/>
<dbReference type="PROSITE" id="PS00061">
    <property type="entry name" value="ADH_SHORT"/>
    <property type="match status" value="1"/>
</dbReference>
<organism evidence="4 5">
    <name type="scientific">Desulfosporosinus orientis (strain ATCC 19365 / DSM 765 / NCIMB 8382 / VKM B-1628 / Singapore I)</name>
    <name type="common">Desulfotomaculum orientis</name>
    <dbReference type="NCBI Taxonomy" id="768706"/>
    <lineage>
        <taxon>Bacteria</taxon>
        <taxon>Bacillati</taxon>
        <taxon>Bacillota</taxon>
        <taxon>Clostridia</taxon>
        <taxon>Eubacteriales</taxon>
        <taxon>Desulfitobacteriaceae</taxon>
        <taxon>Desulfosporosinus</taxon>
    </lineage>
</organism>
<dbReference type="PRINTS" id="PR00080">
    <property type="entry name" value="SDRFAMILY"/>
</dbReference>
<dbReference type="CDD" id="cd05233">
    <property type="entry name" value="SDR_c"/>
    <property type="match status" value="1"/>
</dbReference>
<dbReference type="RefSeq" id="WP_014183704.1">
    <property type="nucleotide sequence ID" value="NC_016584.1"/>
</dbReference>
<dbReference type="InterPro" id="IPR036291">
    <property type="entry name" value="NAD(P)-bd_dom_sf"/>
</dbReference>
<evidence type="ECO:0000313" key="4">
    <source>
        <dbReference type="EMBL" id="AET66883.1"/>
    </source>
</evidence>
<name>G7WCX7_DESOD</name>
<dbReference type="OrthoDB" id="9803333at2"/>
<comment type="similarity">
    <text evidence="1">Belongs to the short-chain dehydrogenases/reductases (SDR) family.</text>
</comment>
<dbReference type="STRING" id="768706.Desor_1216"/>
<dbReference type="PANTHER" id="PTHR42760">
    <property type="entry name" value="SHORT-CHAIN DEHYDROGENASES/REDUCTASES FAMILY MEMBER"/>
    <property type="match status" value="1"/>
</dbReference>
<dbReference type="SMART" id="SM00822">
    <property type="entry name" value="PKS_KR"/>
    <property type="match status" value="1"/>
</dbReference>
<dbReference type="SUPFAM" id="SSF51735">
    <property type="entry name" value="NAD(P)-binding Rossmann-fold domains"/>
    <property type="match status" value="1"/>
</dbReference>
<dbReference type="Proteomes" id="UP000006346">
    <property type="component" value="Chromosome"/>
</dbReference>
<dbReference type="GO" id="GO:0008206">
    <property type="term" value="P:bile acid metabolic process"/>
    <property type="evidence" value="ECO:0007669"/>
    <property type="project" value="UniProtKB-ARBA"/>
</dbReference>
<sequence>MSENGQVVVITGASRGIGFGIAKRFKEGGAKLALLATCVDPLREWSKDMRSDILLIECNITRKKEVFAARDQVLAHFGKIDVLVNNAGIFGPSVPVEQVEEDIWRQVLDVNLTGAFFCTQAFGSEMLDHGGSIINVSSIAGVVPTPFRGAYSSSKAGIMMLTQQTALEWGPRKVRTNAVCPGLIETDMTAQFYNVPGVREDREALVPMGRIGLPEDIAKVVCFLASPDAEYMNGEFLRVDGGFTITPSLKLY</sequence>
<reference evidence="4 5" key="2">
    <citation type="journal article" date="2012" name="J. Bacteriol.">
        <title>Complete genome sequences of Desulfosporosinus orientis DSM765T, Desulfosporosinus youngiae DSM17734T, Desulfosporosinus meridiei DSM13257T, and Desulfosporosinus acidiphilus DSM22704T.</title>
        <authorList>
            <person name="Pester M."/>
            <person name="Brambilla E."/>
            <person name="Alazard D."/>
            <person name="Rattei T."/>
            <person name="Weinmaier T."/>
            <person name="Han J."/>
            <person name="Lucas S."/>
            <person name="Lapidus A."/>
            <person name="Cheng J.F."/>
            <person name="Goodwin L."/>
            <person name="Pitluck S."/>
            <person name="Peters L."/>
            <person name="Ovchinnikova G."/>
            <person name="Teshima H."/>
            <person name="Detter J.C."/>
            <person name="Han C.S."/>
            <person name="Tapia R."/>
            <person name="Land M.L."/>
            <person name="Hauser L."/>
            <person name="Kyrpides N.C."/>
            <person name="Ivanova N.N."/>
            <person name="Pagani I."/>
            <person name="Huntmann M."/>
            <person name="Wei C.L."/>
            <person name="Davenport K.W."/>
            <person name="Daligault H."/>
            <person name="Chain P.S."/>
            <person name="Chen A."/>
            <person name="Mavromatis K."/>
            <person name="Markowitz V."/>
            <person name="Szeto E."/>
            <person name="Mikhailova N."/>
            <person name="Pati A."/>
            <person name="Wagner M."/>
            <person name="Woyke T."/>
            <person name="Ollivier B."/>
            <person name="Klenk H.P."/>
            <person name="Spring S."/>
            <person name="Loy A."/>
        </authorList>
    </citation>
    <scope>NUCLEOTIDE SEQUENCE [LARGE SCALE GENOMIC DNA]</scope>
    <source>
        <strain evidence="5">ATCC 19365 / DSM 765 / NCIMB 8382 / VKM B-1628</strain>
    </source>
</reference>
<proteinExistence type="inferred from homology"/>
<dbReference type="InterPro" id="IPR002347">
    <property type="entry name" value="SDR_fam"/>
</dbReference>
<dbReference type="GO" id="GO:0016616">
    <property type="term" value="F:oxidoreductase activity, acting on the CH-OH group of donors, NAD or NADP as acceptor"/>
    <property type="evidence" value="ECO:0007669"/>
    <property type="project" value="TreeGrafter"/>
</dbReference>
<dbReference type="InterPro" id="IPR057326">
    <property type="entry name" value="KR_dom"/>
</dbReference>
<protein>
    <recommendedName>
        <fullName evidence="3">Ketoreductase domain-containing protein</fullName>
    </recommendedName>
</protein>
<keyword evidence="2" id="KW-0560">Oxidoreductase</keyword>
<dbReference type="Gene3D" id="3.40.50.720">
    <property type="entry name" value="NAD(P)-binding Rossmann-like Domain"/>
    <property type="match status" value="1"/>
</dbReference>
<evidence type="ECO:0000256" key="1">
    <source>
        <dbReference type="ARBA" id="ARBA00006484"/>
    </source>
</evidence>
<dbReference type="InterPro" id="IPR020904">
    <property type="entry name" value="Sc_DH/Rdtase_CS"/>
</dbReference>
<gene>
    <name evidence="4" type="ordered locus">Desor_1216</name>
</gene>
<reference evidence="5" key="1">
    <citation type="submission" date="2011-11" db="EMBL/GenBank/DDBJ databases">
        <title>Complete sequence of Desulfosporosinus orientis DSM 765.</title>
        <authorList>
            <person name="Lucas S."/>
            <person name="Han J."/>
            <person name="Lapidus A."/>
            <person name="Cheng J.-F."/>
            <person name="Goodwin L."/>
            <person name="Pitluck S."/>
            <person name="Peters L."/>
            <person name="Ovchinnikova G."/>
            <person name="Teshima H."/>
            <person name="Detter J.C."/>
            <person name="Han C."/>
            <person name="Tapia R."/>
            <person name="Land M."/>
            <person name="Hauser L."/>
            <person name="Kyrpides N."/>
            <person name="Ivanova N."/>
            <person name="Pagani I."/>
            <person name="Pester M."/>
            <person name="Spring S."/>
            <person name="Ollivier B."/>
            <person name="Rattei T."/>
            <person name="Klenk H.-P."/>
            <person name="Wagner M."/>
            <person name="Loy A."/>
            <person name="Woyke T."/>
        </authorList>
    </citation>
    <scope>NUCLEOTIDE SEQUENCE [LARGE SCALE GENOMIC DNA]</scope>
    <source>
        <strain evidence="5">ATCC 19365 / DSM 765 / NCIMB 8382 / VKM B-1628</strain>
    </source>
</reference>
<dbReference type="EMBL" id="CP003108">
    <property type="protein sequence ID" value="AET66883.1"/>
    <property type="molecule type" value="Genomic_DNA"/>
</dbReference>
<dbReference type="Pfam" id="PF13561">
    <property type="entry name" value="adh_short_C2"/>
    <property type="match status" value="1"/>
</dbReference>
<evidence type="ECO:0000259" key="3">
    <source>
        <dbReference type="SMART" id="SM00822"/>
    </source>
</evidence>
<feature type="domain" description="Ketoreductase" evidence="3">
    <location>
        <begin position="6"/>
        <end position="186"/>
    </location>
</feature>
<accession>G7WCX7</accession>
<dbReference type="NCBIfam" id="NF005559">
    <property type="entry name" value="PRK07231.1"/>
    <property type="match status" value="1"/>
</dbReference>
<dbReference type="PRINTS" id="PR00081">
    <property type="entry name" value="GDHRDH"/>
</dbReference>
<dbReference type="KEGG" id="dor:Desor_1216"/>
<evidence type="ECO:0000313" key="5">
    <source>
        <dbReference type="Proteomes" id="UP000006346"/>
    </source>
</evidence>
<evidence type="ECO:0000256" key="2">
    <source>
        <dbReference type="ARBA" id="ARBA00023002"/>
    </source>
</evidence>